<dbReference type="SUPFAM" id="SSF101898">
    <property type="entry name" value="NHL repeat"/>
    <property type="match status" value="1"/>
</dbReference>
<evidence type="ECO:0000256" key="7">
    <source>
        <dbReference type="ARBA" id="ARBA00022737"/>
    </source>
</evidence>
<proteinExistence type="inferred from homology"/>
<evidence type="ECO:0000256" key="8">
    <source>
        <dbReference type="ARBA" id="ARBA00022794"/>
    </source>
</evidence>
<comment type="subcellular location">
    <subcellularLocation>
        <location evidence="1">Cell membrane</location>
    </subcellularLocation>
    <subcellularLocation>
        <location evidence="2">Cytoplasm</location>
        <location evidence="2">Cytoskeleton</location>
        <location evidence="2">Cilium axoneme</location>
    </subcellularLocation>
</comment>
<dbReference type="InterPro" id="IPR024511">
    <property type="entry name" value="Frtz"/>
</dbReference>
<keyword evidence="14" id="KW-1185">Reference proteome</keyword>
<evidence type="ECO:0000256" key="12">
    <source>
        <dbReference type="ARBA" id="ARBA00023273"/>
    </source>
</evidence>
<evidence type="ECO:0000313" key="14">
    <source>
        <dbReference type="Proteomes" id="UP001239994"/>
    </source>
</evidence>
<dbReference type="PANTHER" id="PTHR13667:SF5">
    <property type="entry name" value="WD REPEAT-CONTAINING AND PLANAR CELL POLARITY EFFECTOR PROTEIN FRITZ HOMOLOG"/>
    <property type="match status" value="1"/>
</dbReference>
<dbReference type="EMBL" id="JAROKS010000018">
    <property type="protein sequence ID" value="KAK1793699.1"/>
    <property type="molecule type" value="Genomic_DNA"/>
</dbReference>
<keyword evidence="10" id="KW-0472">Membrane</keyword>
<dbReference type="GO" id="GO:0005886">
    <property type="term" value="C:plasma membrane"/>
    <property type="evidence" value="ECO:0007669"/>
    <property type="project" value="UniProtKB-SubCell"/>
</dbReference>
<organism evidence="13 14">
    <name type="scientific">Electrophorus voltai</name>
    <dbReference type="NCBI Taxonomy" id="2609070"/>
    <lineage>
        <taxon>Eukaryota</taxon>
        <taxon>Metazoa</taxon>
        <taxon>Chordata</taxon>
        <taxon>Craniata</taxon>
        <taxon>Vertebrata</taxon>
        <taxon>Euteleostomi</taxon>
        <taxon>Actinopterygii</taxon>
        <taxon>Neopterygii</taxon>
        <taxon>Teleostei</taxon>
        <taxon>Ostariophysi</taxon>
        <taxon>Gymnotiformes</taxon>
        <taxon>Gymnotoidei</taxon>
        <taxon>Gymnotidae</taxon>
        <taxon>Electrophorus</taxon>
    </lineage>
</organism>
<evidence type="ECO:0000256" key="1">
    <source>
        <dbReference type="ARBA" id="ARBA00004236"/>
    </source>
</evidence>
<dbReference type="Proteomes" id="UP001239994">
    <property type="component" value="Unassembled WGS sequence"/>
</dbReference>
<keyword evidence="6" id="KW-0853">WD repeat</keyword>
<evidence type="ECO:0000256" key="6">
    <source>
        <dbReference type="ARBA" id="ARBA00022574"/>
    </source>
</evidence>
<keyword evidence="11" id="KW-0206">Cytoskeleton</keyword>
<comment type="caution">
    <text evidence="13">The sequence shown here is derived from an EMBL/GenBank/DDBJ whole genome shotgun (WGS) entry which is preliminary data.</text>
</comment>
<evidence type="ECO:0000256" key="9">
    <source>
        <dbReference type="ARBA" id="ARBA00023069"/>
    </source>
</evidence>
<keyword evidence="9" id="KW-0969">Cilium</keyword>
<dbReference type="PANTHER" id="PTHR13667">
    <property type="entry name" value="HOMOLOC-13"/>
    <property type="match status" value="1"/>
</dbReference>
<comment type="similarity">
    <text evidence="3">Belongs to the WD repeat fritz family.</text>
</comment>
<evidence type="ECO:0000256" key="11">
    <source>
        <dbReference type="ARBA" id="ARBA00023212"/>
    </source>
</evidence>
<sequence>MTCAKPLELHMEPRTLTLLYNTATLVCSCPHWSTAVLTGLQLSSLVCSCPHWSAAVLTGLQLSSLVCSCPHWSAAVLTGLQLSSLVCSCPHWSAAVHCRGYPCLLTNRRPEKLRDALKELEMLLSSGVIVTLSLSGAQLERVTIDKTLVGRLPADTITHAVIGERFLLLSMVEKSQVCQVYLRRRSQSSPELSARRLEKLSPSEIKVSWVELVGGNARRVVRRVGLSRAQDMGVCWWPSGHEEAWPWSPVPSSAELANLVLLGCSDRPGLTVLSSIRTDGDPLTCCFSLTRPYQVLTVELREAHPAVAQTCVYECARGRFQRLSATPMPLPSAPVSWCRDPSESLLLLGLQDCSVVLFHPETGVAGRAACPMLPSLLAWHPSGGLVVVAGVQGELQCFDLGLSPLPVRLLSEEEALGRAGPTVQLARHVKATRGLAEVEWAHSPVSQGAEGLEVHNLMLLRFHGGPLAALKLKMGVMNAAQLSAGEILQHRLHCGEPGAALGILRNMDWCMMGAECYRGMISVTDHLLRKPLDEETEAQLEAALGMFYSPSRSLTDTVILEYRDPISRYARRFFHHLLRYTHASHSPNQNNSNNRTGDWDLHYMAGDCGESALAATALRKGQELDTREVVTSEPGENVVTDQGADEGMLQGREASRGTMNPGRMNPGRFGLLKGTRGSGIPKVAPGSSVNHDLLGCSQVP</sequence>
<protein>
    <recommendedName>
        <fullName evidence="15">WD repeat containing planar cell polarity effector</fullName>
    </recommendedName>
</protein>
<keyword evidence="7" id="KW-0677">Repeat</keyword>
<dbReference type="GO" id="GO:0044782">
    <property type="term" value="P:cilium organization"/>
    <property type="evidence" value="ECO:0007669"/>
    <property type="project" value="TreeGrafter"/>
</dbReference>
<evidence type="ECO:0000256" key="3">
    <source>
        <dbReference type="ARBA" id="ARBA00006059"/>
    </source>
</evidence>
<reference evidence="13" key="1">
    <citation type="submission" date="2023-03" db="EMBL/GenBank/DDBJ databases">
        <title>Electrophorus voltai genome.</title>
        <authorList>
            <person name="Bian C."/>
        </authorList>
    </citation>
    <scope>NUCLEOTIDE SEQUENCE</scope>
    <source>
        <strain evidence="13">CB-2022</strain>
        <tissue evidence="13">Muscle</tissue>
    </source>
</reference>
<evidence type="ECO:0008006" key="15">
    <source>
        <dbReference type="Google" id="ProtNLM"/>
    </source>
</evidence>
<name>A0AAD9DUY4_9TELE</name>
<keyword evidence="5" id="KW-0963">Cytoplasm</keyword>
<dbReference type="GO" id="GO:0097541">
    <property type="term" value="C:axonemal basal plate"/>
    <property type="evidence" value="ECO:0007669"/>
    <property type="project" value="TreeGrafter"/>
</dbReference>
<evidence type="ECO:0000256" key="10">
    <source>
        <dbReference type="ARBA" id="ARBA00023136"/>
    </source>
</evidence>
<dbReference type="PROSITE" id="PS51257">
    <property type="entry name" value="PROKAR_LIPOPROTEIN"/>
    <property type="match status" value="1"/>
</dbReference>
<evidence type="ECO:0000256" key="2">
    <source>
        <dbReference type="ARBA" id="ARBA00004430"/>
    </source>
</evidence>
<dbReference type="Pfam" id="PF11768">
    <property type="entry name" value="Frtz"/>
    <property type="match status" value="1"/>
</dbReference>
<evidence type="ECO:0000313" key="13">
    <source>
        <dbReference type="EMBL" id="KAK1793699.1"/>
    </source>
</evidence>
<keyword evidence="4" id="KW-1003">Cell membrane</keyword>
<keyword evidence="12" id="KW-0966">Cell projection</keyword>
<dbReference type="AlphaFoldDB" id="A0AAD9DUY4"/>
<dbReference type="GO" id="GO:0007399">
    <property type="term" value="P:nervous system development"/>
    <property type="evidence" value="ECO:0007669"/>
    <property type="project" value="TreeGrafter"/>
</dbReference>
<evidence type="ECO:0000256" key="4">
    <source>
        <dbReference type="ARBA" id="ARBA00022475"/>
    </source>
</evidence>
<keyword evidence="8" id="KW-0970">Cilium biogenesis/degradation</keyword>
<evidence type="ECO:0000256" key="5">
    <source>
        <dbReference type="ARBA" id="ARBA00022490"/>
    </source>
</evidence>
<dbReference type="GO" id="GO:0045184">
    <property type="term" value="P:establishment of protein localization"/>
    <property type="evidence" value="ECO:0007669"/>
    <property type="project" value="TreeGrafter"/>
</dbReference>
<gene>
    <name evidence="13" type="ORF">P4O66_011459</name>
</gene>
<accession>A0AAD9DUY4</accession>